<evidence type="ECO:0000313" key="3">
    <source>
        <dbReference type="EMBL" id="AHG00080.1"/>
    </source>
</evidence>
<dbReference type="eggNOG" id="arCOG06251">
    <property type="taxonomic scope" value="Archaea"/>
</dbReference>
<sequence>MSQQHPTNPSQINENRTIVDTIARIGQQFVQRVLPGVAHSKRLEQIDTKIVVSGTRGKSSLTRWMHDILHRREYDTYAKVTGNNPVSIHSGTEEPIEREGLVRLYENEREIRAHTPKDAMIVENQAISSYTTRMFNARFADPDVLVLSNIREDHLSTLGTDRYKVARGLVRAVPEGTHVVNAEQDPALREYVETEVQRRGATVSHVTVPSEYEQIPGIESIYALNEVLEAIDETPLSEDELAHYREQMDVEWTQLYNGRVYNAAEVNDVQSTEMIRRALFTRDSSVDQIVPFLYLRGDRRGRTVSFLHYLNELYRADDPVFDRVHVAGETTAAFERKASFPVTVHDKDADAVIVLDNLLAGQKPVFIMGNTVADFMRDLEVAIDARKATDEPVQVLAGPTASQPPGEPSVREKSQHASSQLPSDD</sequence>
<name>W0JSA0_9EURY</name>
<organism evidence="3 4">
    <name type="scientific">Halostagnicola larsenii XH-48</name>
    <dbReference type="NCBI Taxonomy" id="797299"/>
    <lineage>
        <taxon>Archaea</taxon>
        <taxon>Methanobacteriati</taxon>
        <taxon>Methanobacteriota</taxon>
        <taxon>Stenosarchaea group</taxon>
        <taxon>Halobacteria</taxon>
        <taxon>Halobacteriales</taxon>
        <taxon>Natrialbaceae</taxon>
        <taxon>Halostagnicola</taxon>
    </lineage>
</organism>
<protein>
    <submittedName>
        <fullName evidence="3">Mur ligase</fullName>
    </submittedName>
</protein>
<gene>
    <name evidence="3" type="ORF">HALLA_16005</name>
</gene>
<feature type="region of interest" description="Disordered" evidence="1">
    <location>
        <begin position="390"/>
        <end position="425"/>
    </location>
</feature>
<keyword evidence="4" id="KW-1185">Reference proteome</keyword>
<evidence type="ECO:0000256" key="1">
    <source>
        <dbReference type="SAM" id="MobiDB-lite"/>
    </source>
</evidence>
<evidence type="ECO:0000259" key="2">
    <source>
        <dbReference type="Pfam" id="PF08245"/>
    </source>
</evidence>
<dbReference type="RefSeq" id="WP_049953311.1">
    <property type="nucleotide sequence ID" value="NZ_CP007055.1"/>
</dbReference>
<dbReference type="AlphaFoldDB" id="W0JSA0"/>
<dbReference type="InterPro" id="IPR013221">
    <property type="entry name" value="Mur_ligase_cen"/>
</dbReference>
<dbReference type="PANTHER" id="PTHR43445">
    <property type="entry name" value="UDP-N-ACETYLMURAMATE--L-ALANINE LIGASE-RELATED"/>
    <property type="match status" value="1"/>
</dbReference>
<dbReference type="Proteomes" id="UP000019024">
    <property type="component" value="Chromosome"/>
</dbReference>
<dbReference type="OrthoDB" id="192097at2157"/>
<keyword evidence="3" id="KW-0436">Ligase</keyword>
<evidence type="ECO:0000313" key="4">
    <source>
        <dbReference type="Proteomes" id="UP000019024"/>
    </source>
</evidence>
<feature type="compositionally biased region" description="Polar residues" evidence="1">
    <location>
        <begin position="416"/>
        <end position="425"/>
    </location>
</feature>
<dbReference type="GeneID" id="25145920"/>
<dbReference type="GO" id="GO:0005524">
    <property type="term" value="F:ATP binding"/>
    <property type="evidence" value="ECO:0007669"/>
    <property type="project" value="InterPro"/>
</dbReference>
<dbReference type="SUPFAM" id="SSF53623">
    <property type="entry name" value="MurD-like peptide ligases, catalytic domain"/>
    <property type="match status" value="1"/>
</dbReference>
<proteinExistence type="predicted"/>
<dbReference type="HOGENOM" id="CLU_039143_0_0_2"/>
<feature type="domain" description="Mur ligase central" evidence="2">
    <location>
        <begin position="52"/>
        <end position="191"/>
    </location>
</feature>
<dbReference type="Gene3D" id="3.40.1190.10">
    <property type="entry name" value="Mur-like, catalytic domain"/>
    <property type="match status" value="1"/>
</dbReference>
<dbReference type="InterPro" id="IPR036565">
    <property type="entry name" value="Mur-like_cat_sf"/>
</dbReference>
<dbReference type="GO" id="GO:0016881">
    <property type="term" value="F:acid-amino acid ligase activity"/>
    <property type="evidence" value="ECO:0007669"/>
    <property type="project" value="InterPro"/>
</dbReference>
<dbReference type="KEGG" id="hlr:HALLA_16005"/>
<dbReference type="Pfam" id="PF08245">
    <property type="entry name" value="Mur_ligase_M"/>
    <property type="match status" value="1"/>
</dbReference>
<dbReference type="InterPro" id="IPR050061">
    <property type="entry name" value="MurCDEF_pg_biosynth"/>
</dbReference>
<dbReference type="PATRIC" id="fig|797299.3.peg.2200"/>
<reference evidence="3 4" key="1">
    <citation type="submission" date="2014-01" db="EMBL/GenBank/DDBJ databases">
        <authorList>
            <consortium name="DOE Joint Genome Institute"/>
            <person name="Anderson I."/>
            <person name="Huntemann M."/>
            <person name="Han J."/>
            <person name="Chen A."/>
            <person name="Kyrpides N."/>
            <person name="Mavromatis K."/>
            <person name="Markowitz V."/>
            <person name="Palaniappan K."/>
            <person name="Ivanova N."/>
            <person name="Schaumberg A."/>
            <person name="Pati A."/>
            <person name="Liolios K."/>
            <person name="Nordberg H.P."/>
            <person name="Cantor M.N."/>
            <person name="Hua S.X."/>
            <person name="Woyke T."/>
        </authorList>
    </citation>
    <scope>NUCLEOTIDE SEQUENCE [LARGE SCALE GENOMIC DNA]</scope>
    <source>
        <strain evidence="3 4">XH-48</strain>
    </source>
</reference>
<dbReference type="EMBL" id="CP007055">
    <property type="protein sequence ID" value="AHG00080.1"/>
    <property type="molecule type" value="Genomic_DNA"/>
</dbReference>
<accession>W0JSA0</accession>
<dbReference type="PANTHER" id="PTHR43445:SF1">
    <property type="entry name" value="PGA SYNTHASE CAPB"/>
    <property type="match status" value="1"/>
</dbReference>
<dbReference type="STRING" id="797299.HALLA_16005"/>